<dbReference type="Proteomes" id="UP000683551">
    <property type="component" value="Chromosome"/>
</dbReference>
<dbReference type="SUPFAM" id="SSF55083">
    <property type="entry name" value="6-hydroxymethyl-7,8-dihydropterin pyrophosphokinase, HPPK"/>
    <property type="match status" value="1"/>
</dbReference>
<evidence type="ECO:0000256" key="12">
    <source>
        <dbReference type="ARBA" id="ARBA00033413"/>
    </source>
</evidence>
<dbReference type="InterPro" id="IPR000550">
    <property type="entry name" value="Hppk"/>
</dbReference>
<comment type="function">
    <text evidence="10">Catalyzes the transfer of pyrophosphate from adenosine triphosphate (ATP) to 6-hydroxymethyl-7,8-dihydropterin, an enzymatic step in folate biosynthesis pathway.</text>
</comment>
<dbReference type="GO" id="GO:0003848">
    <property type="term" value="F:2-amino-4-hydroxy-6-hydroxymethyldihydropteridine diphosphokinase activity"/>
    <property type="evidence" value="ECO:0007669"/>
    <property type="project" value="UniProtKB-EC"/>
</dbReference>
<evidence type="ECO:0000256" key="7">
    <source>
        <dbReference type="ARBA" id="ARBA00022777"/>
    </source>
</evidence>
<evidence type="ECO:0000256" key="2">
    <source>
        <dbReference type="ARBA" id="ARBA00005810"/>
    </source>
</evidence>
<accession>A0A8F3E1Y9</accession>
<keyword evidence="6" id="KW-0547">Nucleotide-binding</keyword>
<organism evidence="14 16">
    <name type="scientific">Ferrovum myxofaciens</name>
    <dbReference type="NCBI Taxonomy" id="416213"/>
    <lineage>
        <taxon>Bacteria</taxon>
        <taxon>Pseudomonadati</taxon>
        <taxon>Pseudomonadota</taxon>
        <taxon>Betaproteobacteria</taxon>
        <taxon>Ferrovales</taxon>
        <taxon>Ferrovaceae</taxon>
        <taxon>Ferrovum</taxon>
    </lineage>
</organism>
<keyword evidence="7 14" id="KW-0418">Kinase</keyword>
<dbReference type="GeneID" id="301709072"/>
<evidence type="ECO:0000256" key="6">
    <source>
        <dbReference type="ARBA" id="ARBA00022741"/>
    </source>
</evidence>
<keyword evidence="16" id="KW-1185">Reference proteome</keyword>
<feature type="domain" description="7,8-dihydro-6-hydroxymethylpterin-pyrophosphokinase" evidence="13">
    <location>
        <begin position="17"/>
        <end position="145"/>
    </location>
</feature>
<dbReference type="Pfam" id="PF01288">
    <property type="entry name" value="HPPK"/>
    <property type="match status" value="1"/>
</dbReference>
<evidence type="ECO:0000256" key="3">
    <source>
        <dbReference type="ARBA" id="ARBA00013253"/>
    </source>
</evidence>
<dbReference type="PANTHER" id="PTHR43071:SF1">
    <property type="entry name" value="2-AMINO-4-HYDROXY-6-HYDROXYMETHYLDIHYDROPTERIDINE PYROPHOSPHOKINASE"/>
    <property type="match status" value="1"/>
</dbReference>
<dbReference type="GO" id="GO:0016301">
    <property type="term" value="F:kinase activity"/>
    <property type="evidence" value="ECO:0007669"/>
    <property type="project" value="UniProtKB-KW"/>
</dbReference>
<evidence type="ECO:0000313" key="16">
    <source>
        <dbReference type="Proteomes" id="UP000075653"/>
    </source>
</evidence>
<dbReference type="Proteomes" id="UP000075653">
    <property type="component" value="Unassembled WGS sequence"/>
</dbReference>
<evidence type="ECO:0000313" key="15">
    <source>
        <dbReference type="EMBL" id="QWY78327.1"/>
    </source>
</evidence>
<reference evidence="15" key="2">
    <citation type="submission" date="2021-02" db="EMBL/GenBank/DDBJ databases">
        <title>Comparative genomics of Ferrovum myxofaciens strains, predominant extremophile bacteria forming large biofilm stalactites in acid mine ecosystems.</title>
        <authorList>
            <person name="Burkartova K."/>
            <person name="Ridl J."/>
            <person name="Pajer P."/>
            <person name="Falteisek L."/>
        </authorList>
    </citation>
    <scope>NUCLEOTIDE SEQUENCE</scope>
    <source>
        <strain evidence="15">MI1III</strain>
    </source>
</reference>
<dbReference type="UniPathway" id="UPA00077">
    <property type="reaction ID" value="UER00155"/>
</dbReference>
<comment type="pathway">
    <text evidence="1">Cofactor biosynthesis; tetrahydrofolate biosynthesis; 2-amino-4-hydroxy-6-hydroxymethyl-7,8-dihydropteridine diphosphate from 7,8-dihydroneopterin triphosphate: step 4/4.</text>
</comment>
<evidence type="ECO:0000256" key="10">
    <source>
        <dbReference type="ARBA" id="ARBA00029409"/>
    </source>
</evidence>
<protein>
    <recommendedName>
        <fullName evidence="4">2-amino-4-hydroxy-6-hydroxymethyldihydropteridine pyrophosphokinase</fullName>
        <ecNumber evidence="3">2.7.6.3</ecNumber>
    </recommendedName>
    <alternativeName>
        <fullName evidence="11">6-hydroxymethyl-7,8-dihydropterin pyrophosphokinase</fullName>
    </alternativeName>
    <alternativeName>
        <fullName evidence="12">7,8-dihydro-6-hydroxymethylpterin-pyrophosphokinase</fullName>
    </alternativeName>
</protein>
<dbReference type="EMBL" id="CP071137">
    <property type="protein sequence ID" value="QWY78327.1"/>
    <property type="molecule type" value="Genomic_DNA"/>
</dbReference>
<dbReference type="InterPro" id="IPR035907">
    <property type="entry name" value="Hppk_sf"/>
</dbReference>
<evidence type="ECO:0000256" key="1">
    <source>
        <dbReference type="ARBA" id="ARBA00005051"/>
    </source>
</evidence>
<dbReference type="GO" id="GO:0046656">
    <property type="term" value="P:folic acid biosynthetic process"/>
    <property type="evidence" value="ECO:0007669"/>
    <property type="project" value="UniProtKB-KW"/>
</dbReference>
<evidence type="ECO:0000256" key="5">
    <source>
        <dbReference type="ARBA" id="ARBA00022679"/>
    </source>
</evidence>
<comment type="similarity">
    <text evidence="2">Belongs to the HPPK family.</text>
</comment>
<reference evidence="14 16" key="1">
    <citation type="submission" date="2016-01" db="EMBL/GenBank/DDBJ databases">
        <title>Genome sequence of the acidophilic iron oxidising Ferrovum strain Z-31.</title>
        <authorList>
            <person name="Poehlein A."/>
            <person name="Ullrich S.R."/>
            <person name="Schloemann M."/>
            <person name="Muehling M."/>
            <person name="Daniel R."/>
        </authorList>
    </citation>
    <scope>NUCLEOTIDE SEQUENCE [LARGE SCALE GENOMIC DNA]</scope>
    <source>
        <strain evidence="14 16">Z-31</strain>
    </source>
</reference>
<dbReference type="AlphaFoldDB" id="A0A8F3E1Y9"/>
<dbReference type="EC" id="2.7.6.3" evidence="3"/>
<sequence>MNPAALSAQHLEPITAYIGVGSNLADPVHQVTSALNHLEAFPETRLVAHSHLYRSPPFGHLDQPDFINAVAHIETTLDPEALLAELLSLEQAHGRVRLFANGPRTLDLDILMYGTECRQNARLTLPHPRLAQRSFVLLPWLDVAPETLMVPGQGTIAKLLANCPGPLALPL</sequence>
<evidence type="ECO:0000259" key="13">
    <source>
        <dbReference type="Pfam" id="PF01288"/>
    </source>
</evidence>
<dbReference type="RefSeq" id="WP_051861763.1">
    <property type="nucleotide sequence ID" value="NZ_CP053675.1"/>
</dbReference>
<evidence type="ECO:0000313" key="14">
    <source>
        <dbReference type="EMBL" id="KXW57859.1"/>
    </source>
</evidence>
<keyword evidence="9" id="KW-0289">Folate biosynthesis</keyword>
<dbReference type="CDD" id="cd00483">
    <property type="entry name" value="HPPK"/>
    <property type="match status" value="1"/>
</dbReference>
<dbReference type="PANTHER" id="PTHR43071">
    <property type="entry name" value="2-AMINO-4-HYDROXY-6-HYDROXYMETHYLDIHYDROPTERIDINE PYROPHOSPHOKINASE"/>
    <property type="match status" value="1"/>
</dbReference>
<dbReference type="Gene3D" id="3.30.70.560">
    <property type="entry name" value="7,8-Dihydro-6-hydroxymethylpterin-pyrophosphokinase HPPK"/>
    <property type="match status" value="1"/>
</dbReference>
<accession>A0A149VXC5</accession>
<keyword evidence="8" id="KW-0067">ATP-binding</keyword>
<gene>
    <name evidence="14" type="primary">folK</name>
    <name evidence="14" type="ORF">FEMY_16210</name>
    <name evidence="15" type="ORF">JZL65_04420</name>
</gene>
<name>A0A8F3E1Y9_9PROT</name>
<dbReference type="GO" id="GO:0046654">
    <property type="term" value="P:tetrahydrofolate biosynthetic process"/>
    <property type="evidence" value="ECO:0007669"/>
    <property type="project" value="UniProtKB-UniPathway"/>
</dbReference>
<dbReference type="GO" id="GO:0005524">
    <property type="term" value="F:ATP binding"/>
    <property type="evidence" value="ECO:0007669"/>
    <property type="project" value="UniProtKB-KW"/>
</dbReference>
<dbReference type="OrthoDB" id="9808041at2"/>
<keyword evidence="5 14" id="KW-0808">Transferase</keyword>
<dbReference type="NCBIfam" id="TIGR01498">
    <property type="entry name" value="folK"/>
    <property type="match status" value="1"/>
</dbReference>
<proteinExistence type="inferred from homology"/>
<dbReference type="EMBL" id="LRRD01000034">
    <property type="protein sequence ID" value="KXW57859.1"/>
    <property type="molecule type" value="Genomic_DNA"/>
</dbReference>
<evidence type="ECO:0000256" key="9">
    <source>
        <dbReference type="ARBA" id="ARBA00022909"/>
    </source>
</evidence>
<evidence type="ECO:0000256" key="4">
    <source>
        <dbReference type="ARBA" id="ARBA00016218"/>
    </source>
</evidence>
<dbReference type="PATRIC" id="fig|1789004.3.peg.1654"/>
<evidence type="ECO:0000256" key="11">
    <source>
        <dbReference type="ARBA" id="ARBA00029766"/>
    </source>
</evidence>
<evidence type="ECO:0000256" key="8">
    <source>
        <dbReference type="ARBA" id="ARBA00022840"/>
    </source>
</evidence>